<proteinExistence type="predicted"/>
<accession>A0A4Z2EJX5</accession>
<gene>
    <name evidence="2" type="ORF">EYF80_060971</name>
</gene>
<comment type="caution">
    <text evidence="2">The sequence shown here is derived from an EMBL/GenBank/DDBJ whole genome shotgun (WGS) entry which is preliminary data.</text>
</comment>
<dbReference type="AlphaFoldDB" id="A0A4Z2EJX5"/>
<reference evidence="2 3" key="1">
    <citation type="submission" date="2019-03" db="EMBL/GenBank/DDBJ databases">
        <title>First draft genome of Liparis tanakae, snailfish: a comprehensive survey of snailfish specific genes.</title>
        <authorList>
            <person name="Kim W."/>
            <person name="Song I."/>
            <person name="Jeong J.-H."/>
            <person name="Kim D."/>
            <person name="Kim S."/>
            <person name="Ryu S."/>
            <person name="Song J.Y."/>
            <person name="Lee S.K."/>
        </authorList>
    </citation>
    <scope>NUCLEOTIDE SEQUENCE [LARGE SCALE GENOMIC DNA]</scope>
    <source>
        <tissue evidence="2">Muscle</tissue>
    </source>
</reference>
<evidence type="ECO:0000313" key="3">
    <source>
        <dbReference type="Proteomes" id="UP000314294"/>
    </source>
</evidence>
<protein>
    <submittedName>
        <fullName evidence="2">Uncharacterized protein</fullName>
    </submittedName>
</protein>
<name>A0A4Z2EJX5_9TELE</name>
<organism evidence="2 3">
    <name type="scientific">Liparis tanakae</name>
    <name type="common">Tanaka's snailfish</name>
    <dbReference type="NCBI Taxonomy" id="230148"/>
    <lineage>
        <taxon>Eukaryota</taxon>
        <taxon>Metazoa</taxon>
        <taxon>Chordata</taxon>
        <taxon>Craniata</taxon>
        <taxon>Vertebrata</taxon>
        <taxon>Euteleostomi</taxon>
        <taxon>Actinopterygii</taxon>
        <taxon>Neopterygii</taxon>
        <taxon>Teleostei</taxon>
        <taxon>Neoteleostei</taxon>
        <taxon>Acanthomorphata</taxon>
        <taxon>Eupercaria</taxon>
        <taxon>Perciformes</taxon>
        <taxon>Cottioidei</taxon>
        <taxon>Cottales</taxon>
        <taxon>Liparidae</taxon>
        <taxon>Liparis</taxon>
    </lineage>
</organism>
<evidence type="ECO:0000313" key="2">
    <source>
        <dbReference type="EMBL" id="TNN28880.1"/>
    </source>
</evidence>
<dbReference type="EMBL" id="SRLO01006321">
    <property type="protein sequence ID" value="TNN28880.1"/>
    <property type="molecule type" value="Genomic_DNA"/>
</dbReference>
<evidence type="ECO:0000256" key="1">
    <source>
        <dbReference type="SAM" id="MobiDB-lite"/>
    </source>
</evidence>
<keyword evidence="3" id="KW-1185">Reference proteome</keyword>
<sequence length="78" mass="8479">MLATAVTMLEPMWAEICQYGSTVATMVPSRPSRPRKKPISSRAADAMAATLSLKLQPEDEEDEDEEEDEEHAGGCPDG</sequence>
<dbReference type="Proteomes" id="UP000314294">
    <property type="component" value="Unassembled WGS sequence"/>
</dbReference>
<feature type="region of interest" description="Disordered" evidence="1">
    <location>
        <begin position="26"/>
        <end position="78"/>
    </location>
</feature>
<feature type="compositionally biased region" description="Acidic residues" evidence="1">
    <location>
        <begin position="58"/>
        <end position="70"/>
    </location>
</feature>